<proteinExistence type="predicted"/>
<dbReference type="EMBL" id="BLXT01000876">
    <property type="protein sequence ID" value="GFN81059.1"/>
    <property type="molecule type" value="Genomic_DNA"/>
</dbReference>
<evidence type="ECO:0000256" key="3">
    <source>
        <dbReference type="SAM" id="MobiDB-lite"/>
    </source>
</evidence>
<dbReference type="Proteomes" id="UP000735302">
    <property type="component" value="Unassembled WGS sequence"/>
</dbReference>
<keyword evidence="1" id="KW-0540">Nuclease</keyword>
<sequence length="896" mass="101460">MDRSTLLEKYGEPNNITNGQVIQIFKDSNKVPTASAVKIITWTGQSSTITPTVLKSKVMRVVQKASKLRGEALEIYRNEIFIFPSFTPSLQDIVPTTGGSSDSATQTENPSYPSFTSCSSQTIQLKRLTPKKKLNSSEHQIARNERYIAVQKRKLNSLKDHIIQLEQRKGHYSMKNVARREERHVAMRNYLRAANDKHRSDTKRLKEQTLLLEDKCKRVGEKNAKLEKKVKGHLKQIERLTAQMKALKKKYMGEKSKQKSDGKVLLQEEKDQSILETKVPGTGEFTEDMRFCVMELAGLEVSTGKIGPVIETVGTLCDVKCSHLPSRAACQRIIDEGHVLAKQYVKDQILNQSKSFGLHKDGTTRRKVKILDTSIQTDTGESFCLGWSSVVSETGQAIASEARDKLEELIETTAGSGMKELLEKLTYFMNDRAANEKKSSRLLEEWREETLKECGETRVTKVHHLYCAAHVLLGFHSYVMNAIKALHKNNDFKHPVPLMLKDASDLFGPVGDHRGVRNQWEAFCIERGIKSLIKSYKDNRFNGLFEVSAQVFHHHDDFLQILTSLKSHNAKQSRLTKALQDADLLLLLECLAIVYHKVTGPFWSMVISSKTYHNLHTTIPDLAHSLGQCCSDPNYFFEESSFSCLKFSVSSEDSKQKLATKMRPEMKDILMKFADALLTTVKVQLADFLEGGVYETYDAVKTISASAPLTNLICERNFGHLDASQRRRPHCSLHHHSSVMLLKQTRKRMRNWYVSLPKDEKSGLWKKARRDGSQLRQKHREQDRKAVIDSLHSLKLSEKAPELGDLEPGQMLAVACEDAWYPAVVETPSAEGQNVTVSFAQLGKGLGVFRWPDGKDVHPVSRRSILNADLEIEPRAGGRLWVVKNAKNIQEKFRNM</sequence>
<keyword evidence="1" id="KW-0378">Hydrolase</keyword>
<dbReference type="AlphaFoldDB" id="A0AAV3YE99"/>
<name>A0AAV3YE99_9GAST</name>
<evidence type="ECO:0000313" key="4">
    <source>
        <dbReference type="EMBL" id="GFN81059.1"/>
    </source>
</evidence>
<comment type="caution">
    <text evidence="4">The sequence shown here is derived from an EMBL/GenBank/DDBJ whole genome shotgun (WGS) entry which is preliminary data.</text>
</comment>
<dbReference type="GO" id="GO:0000175">
    <property type="term" value="F:3'-5'-RNA exonuclease activity"/>
    <property type="evidence" value="ECO:0007669"/>
    <property type="project" value="InterPro"/>
</dbReference>
<feature type="compositionally biased region" description="Polar residues" evidence="3">
    <location>
        <begin position="97"/>
        <end position="117"/>
    </location>
</feature>
<evidence type="ECO:0000313" key="5">
    <source>
        <dbReference type="Proteomes" id="UP000735302"/>
    </source>
</evidence>
<dbReference type="PANTHER" id="PTHR11046:SF29">
    <property type="match status" value="1"/>
</dbReference>
<accession>A0AAV3YE99</accession>
<evidence type="ECO:0000256" key="2">
    <source>
        <dbReference type="SAM" id="Coils"/>
    </source>
</evidence>
<evidence type="ECO:0000256" key="1">
    <source>
        <dbReference type="ARBA" id="ARBA00022722"/>
    </source>
</evidence>
<reference evidence="4 5" key="1">
    <citation type="journal article" date="2021" name="Elife">
        <title>Chloroplast acquisition without the gene transfer in kleptoplastic sea slugs, Plakobranchus ocellatus.</title>
        <authorList>
            <person name="Maeda T."/>
            <person name="Takahashi S."/>
            <person name="Yoshida T."/>
            <person name="Shimamura S."/>
            <person name="Takaki Y."/>
            <person name="Nagai Y."/>
            <person name="Toyoda A."/>
            <person name="Suzuki Y."/>
            <person name="Arimoto A."/>
            <person name="Ishii H."/>
            <person name="Satoh N."/>
            <person name="Nishiyama T."/>
            <person name="Hasebe M."/>
            <person name="Maruyama T."/>
            <person name="Minagawa J."/>
            <person name="Obokata J."/>
            <person name="Shigenobu S."/>
        </authorList>
    </citation>
    <scope>NUCLEOTIDE SEQUENCE [LARGE SCALE GENOMIC DNA]</scope>
</reference>
<dbReference type="InterPro" id="IPR022894">
    <property type="entry name" value="Oligoribonuclease"/>
</dbReference>
<protein>
    <submittedName>
        <fullName evidence="4">Uncharacterized protein</fullName>
    </submittedName>
</protein>
<feature type="coiled-coil region" evidence="2">
    <location>
        <begin position="223"/>
        <end position="257"/>
    </location>
</feature>
<keyword evidence="5" id="KW-1185">Reference proteome</keyword>
<feature type="region of interest" description="Disordered" evidence="3">
    <location>
        <begin position="94"/>
        <end position="117"/>
    </location>
</feature>
<organism evidence="4 5">
    <name type="scientific">Plakobranchus ocellatus</name>
    <dbReference type="NCBI Taxonomy" id="259542"/>
    <lineage>
        <taxon>Eukaryota</taxon>
        <taxon>Metazoa</taxon>
        <taxon>Spiralia</taxon>
        <taxon>Lophotrochozoa</taxon>
        <taxon>Mollusca</taxon>
        <taxon>Gastropoda</taxon>
        <taxon>Heterobranchia</taxon>
        <taxon>Euthyneura</taxon>
        <taxon>Panpulmonata</taxon>
        <taxon>Sacoglossa</taxon>
        <taxon>Placobranchoidea</taxon>
        <taxon>Plakobranchidae</taxon>
        <taxon>Plakobranchus</taxon>
    </lineage>
</organism>
<gene>
    <name evidence="4" type="ORF">PoB_000756500</name>
</gene>
<dbReference type="PANTHER" id="PTHR11046">
    <property type="entry name" value="OLIGORIBONUCLEASE, MITOCHONDRIAL"/>
    <property type="match status" value="1"/>
</dbReference>
<keyword evidence="2" id="KW-0175">Coiled coil</keyword>